<dbReference type="InterPro" id="IPR055170">
    <property type="entry name" value="GFO_IDH_MocA-like_dom"/>
</dbReference>
<feature type="domain" description="Gfo/Idh/MocA-like oxidoreductase N-terminal" evidence="2">
    <location>
        <begin position="5"/>
        <end position="123"/>
    </location>
</feature>
<keyword evidence="1" id="KW-0560">Oxidoreductase</keyword>
<dbReference type="InterPro" id="IPR050463">
    <property type="entry name" value="Gfo/Idh/MocA_oxidrdct_glycsds"/>
</dbReference>
<dbReference type="GO" id="GO:0016491">
    <property type="term" value="F:oxidoreductase activity"/>
    <property type="evidence" value="ECO:0007669"/>
    <property type="project" value="UniProtKB-KW"/>
</dbReference>
<dbReference type="SUPFAM" id="SSF55347">
    <property type="entry name" value="Glyceraldehyde-3-phosphate dehydrogenase-like, C-terminal domain"/>
    <property type="match status" value="1"/>
</dbReference>
<dbReference type="AlphaFoldDB" id="D7CQF3"/>
<evidence type="ECO:0000259" key="2">
    <source>
        <dbReference type="Pfam" id="PF01408"/>
    </source>
</evidence>
<dbReference type="GO" id="GO:0000166">
    <property type="term" value="F:nucleotide binding"/>
    <property type="evidence" value="ECO:0007669"/>
    <property type="project" value="InterPro"/>
</dbReference>
<dbReference type="Pfam" id="PF22725">
    <property type="entry name" value="GFO_IDH_MocA_C3"/>
    <property type="match status" value="1"/>
</dbReference>
<evidence type="ECO:0000313" key="5">
    <source>
        <dbReference type="Proteomes" id="UP000000379"/>
    </source>
</evidence>
<dbReference type="EMBL" id="CP002049">
    <property type="protein sequence ID" value="ADI14937.1"/>
    <property type="molecule type" value="Genomic_DNA"/>
</dbReference>
<dbReference type="RefSeq" id="WP_013178303.1">
    <property type="nucleotide sequence ID" value="NC_014221.1"/>
</dbReference>
<reference evidence="5" key="1">
    <citation type="submission" date="2010-05" db="EMBL/GenBank/DDBJ databases">
        <title>The complete genome of Truepera radiovictris DSM 17093.</title>
        <authorList>
            <consortium name="US DOE Joint Genome Institute (JGI-PGF)"/>
            <person name="Lucas S."/>
            <person name="Copeland A."/>
            <person name="Lapidus A."/>
            <person name="Glavina del Rio T."/>
            <person name="Dalin E."/>
            <person name="Tice H."/>
            <person name="Bruce D."/>
            <person name="Goodwin L."/>
            <person name="Pitluck S."/>
            <person name="Kyrpides N."/>
            <person name="Mavromatis K."/>
            <person name="Ovchinnikova G."/>
            <person name="Munk A.C."/>
            <person name="Detter J.C."/>
            <person name="Han C."/>
            <person name="Tapia R."/>
            <person name="Land M."/>
            <person name="Hauser L."/>
            <person name="Markowitz V."/>
            <person name="Cheng J.-F."/>
            <person name="Hugenholtz P."/>
            <person name="Woyke T."/>
            <person name="Wu D."/>
            <person name="Tindall B."/>
            <person name="Pomrenke H.G."/>
            <person name="Brambilla E."/>
            <person name="Klenk H.-P."/>
            <person name="Eisen J.A."/>
        </authorList>
    </citation>
    <scope>NUCLEOTIDE SEQUENCE [LARGE SCALE GENOMIC DNA]</scope>
    <source>
        <strain evidence="5">DSM 17093 / CIP 108686 / LMG 22925 / RQ-24</strain>
    </source>
</reference>
<accession>D7CQF3</accession>
<dbReference type="PANTHER" id="PTHR43818">
    <property type="entry name" value="BCDNA.GH03377"/>
    <property type="match status" value="1"/>
</dbReference>
<dbReference type="SUPFAM" id="SSF51735">
    <property type="entry name" value="NAD(P)-binding Rossmann-fold domains"/>
    <property type="match status" value="1"/>
</dbReference>
<dbReference type="PANTHER" id="PTHR43818:SF11">
    <property type="entry name" value="BCDNA.GH03377"/>
    <property type="match status" value="1"/>
</dbReference>
<evidence type="ECO:0000313" key="4">
    <source>
        <dbReference type="EMBL" id="ADI14937.1"/>
    </source>
</evidence>
<dbReference type="Gene3D" id="3.30.360.10">
    <property type="entry name" value="Dihydrodipicolinate Reductase, domain 2"/>
    <property type="match status" value="1"/>
</dbReference>
<dbReference type="InterPro" id="IPR000683">
    <property type="entry name" value="Gfo/Idh/MocA-like_OxRdtase_N"/>
</dbReference>
<dbReference type="eggNOG" id="COG0673">
    <property type="taxonomic scope" value="Bacteria"/>
</dbReference>
<dbReference type="HOGENOM" id="CLU_709458_0_0_0"/>
<dbReference type="OrthoDB" id="9783105at2"/>
<dbReference type="InterPro" id="IPR036291">
    <property type="entry name" value="NAD(P)-bd_dom_sf"/>
</dbReference>
<dbReference type="Gene3D" id="3.40.50.720">
    <property type="entry name" value="NAD(P)-binding Rossmann-like Domain"/>
    <property type="match status" value="1"/>
</dbReference>
<dbReference type="STRING" id="649638.Trad_1820"/>
<keyword evidence="5" id="KW-1185">Reference proteome</keyword>
<gene>
    <name evidence="4" type="ordered locus">Trad_1820</name>
</gene>
<reference evidence="4 5" key="2">
    <citation type="journal article" date="2011" name="Stand. Genomic Sci.">
        <title>Complete genome sequence of Truepera radiovictrix type strain (RQ-24).</title>
        <authorList>
            <person name="Ivanova N."/>
            <person name="Rohde C."/>
            <person name="Munk C."/>
            <person name="Nolan M."/>
            <person name="Lucas S."/>
            <person name="Del Rio T.G."/>
            <person name="Tice H."/>
            <person name="Deshpande S."/>
            <person name="Cheng J.F."/>
            <person name="Tapia R."/>
            <person name="Han C."/>
            <person name="Goodwin L."/>
            <person name="Pitluck S."/>
            <person name="Liolios K."/>
            <person name="Mavromatis K."/>
            <person name="Mikhailova N."/>
            <person name="Pati A."/>
            <person name="Chen A."/>
            <person name="Palaniappan K."/>
            <person name="Land M."/>
            <person name="Hauser L."/>
            <person name="Chang Y.J."/>
            <person name="Jeffries C.D."/>
            <person name="Brambilla E."/>
            <person name="Rohde M."/>
            <person name="Goker M."/>
            <person name="Tindall B.J."/>
            <person name="Woyke T."/>
            <person name="Bristow J."/>
            <person name="Eisen J.A."/>
            <person name="Markowitz V."/>
            <person name="Hugenholtz P."/>
            <person name="Kyrpides N.C."/>
            <person name="Klenk H.P."/>
            <person name="Lapidus A."/>
        </authorList>
    </citation>
    <scope>NUCLEOTIDE SEQUENCE [LARGE SCALE GENOMIC DNA]</scope>
    <source>
        <strain evidence="5">DSM 17093 / CIP 108686 / LMG 22925 / RQ-24</strain>
    </source>
</reference>
<name>D7CQF3_TRURR</name>
<evidence type="ECO:0000256" key="1">
    <source>
        <dbReference type="ARBA" id="ARBA00023002"/>
    </source>
</evidence>
<dbReference type="Proteomes" id="UP000000379">
    <property type="component" value="Chromosome"/>
</dbReference>
<dbReference type="KEGG" id="tra:Trad_1820"/>
<sequence>MSRPLRFGVIGLGLMGREFASAAARWCHLEDLGVHPVITAACDTNPGALEWFRRHVPTLRLVTPDYRELLAHPEVDAVYCAVPHHLHEQLYCDIIRSGKHLLGEKPFGIDKEANARIGEAIAAHPEVLVRCSSEFPFFPGAQAVFGAVRSGRLGRIIELEAGFLHSSDLDPDKPLNWKRMARFNGLYGCLGDLGLHVLHLPLRLGWRFENVHALLSNLVPERPDGRGGRAPCDTPDNATLACDAYADGPEGRVTFPALLHTKRIAPGETNTWFIRVHGMRGSAEFSTKYPKTFRFMTYKGGAQVWGHQDLGFESVYKTITGSIFEFGFTDAVLQMWAAFCDEVAHGRERMRGGFWCATPEEAAESHRLFTAALASQRARTP</sequence>
<proteinExistence type="predicted"/>
<protein>
    <submittedName>
        <fullName evidence="4">Oxidoreductase domain protein</fullName>
    </submittedName>
</protein>
<organism evidence="4 5">
    <name type="scientific">Truepera radiovictrix (strain DSM 17093 / CIP 108686 / LMG 22925 / RQ-24)</name>
    <dbReference type="NCBI Taxonomy" id="649638"/>
    <lineage>
        <taxon>Bacteria</taxon>
        <taxon>Thermotogati</taxon>
        <taxon>Deinococcota</taxon>
        <taxon>Deinococci</taxon>
        <taxon>Trueperales</taxon>
        <taxon>Trueperaceae</taxon>
        <taxon>Truepera</taxon>
    </lineage>
</organism>
<evidence type="ECO:0000259" key="3">
    <source>
        <dbReference type="Pfam" id="PF22725"/>
    </source>
</evidence>
<feature type="domain" description="GFO/IDH/MocA-like oxidoreductase" evidence="3">
    <location>
        <begin position="147"/>
        <end position="283"/>
    </location>
</feature>
<dbReference type="Pfam" id="PF01408">
    <property type="entry name" value="GFO_IDH_MocA"/>
    <property type="match status" value="1"/>
</dbReference>